<dbReference type="InterPro" id="IPR053137">
    <property type="entry name" value="NLR-like"/>
</dbReference>
<feature type="domain" description="Nucleoside phosphorylase" evidence="4">
    <location>
        <begin position="12"/>
        <end position="139"/>
    </location>
</feature>
<reference evidence="7" key="1">
    <citation type="submission" date="2023-01" db="EMBL/GenBank/DDBJ databases">
        <title>The chitinases involved in constricting ring structure development in the nematode-trapping fungus Drechslerella dactyloides.</title>
        <authorList>
            <person name="Wang R."/>
            <person name="Zhang L."/>
            <person name="Tang P."/>
            <person name="Li S."/>
            <person name="Liang L."/>
        </authorList>
    </citation>
    <scope>NUCLEOTIDE SEQUENCE</scope>
    <source>
        <strain evidence="7">YMF1.00031</strain>
    </source>
</reference>
<evidence type="ECO:0008006" key="9">
    <source>
        <dbReference type="Google" id="ProtNLM"/>
    </source>
</evidence>
<dbReference type="InterPro" id="IPR035994">
    <property type="entry name" value="Nucleoside_phosphorylase_sf"/>
</dbReference>
<keyword evidence="3" id="KW-1133">Transmembrane helix</keyword>
<dbReference type="SUPFAM" id="SSF53167">
    <property type="entry name" value="Purine and uridine phosphorylases"/>
    <property type="match status" value="1"/>
</dbReference>
<dbReference type="PRINTS" id="PR01415">
    <property type="entry name" value="ANKYRIN"/>
</dbReference>
<dbReference type="Gene3D" id="3.40.50.1580">
    <property type="entry name" value="Nucleoside phosphorylase domain"/>
    <property type="match status" value="1"/>
</dbReference>
<proteinExistence type="predicted"/>
<dbReference type="SMART" id="SM00248">
    <property type="entry name" value="ANK"/>
    <property type="match status" value="6"/>
</dbReference>
<keyword evidence="8" id="KW-1185">Reference proteome</keyword>
<keyword evidence="3" id="KW-0812">Transmembrane</keyword>
<sequence length="958" mass="106019">MATKRSHNDYTIGWVCALPKEQTAALGMLDEIHPELPKPPTDANTYILGLMNGHNIVIACLPKGKIGTNQAATVVTRMVSTFQNIRLGLMVGIGGGIPPRVRLGDVVVGTPVGQHPGVVQWDFGKTEAGGEFKRTGALNNPPSAFLTALSKLESSQNLHGTKIADNLDAFKEKFPEAAEYVWNESLEDPWPFPDHDRNVWKTIFFSLWGMISIIIGYLFGSWAFNEMNSTDEAKQTREKPESERDKRIPGKPNIHYGLIASGNQVVKDAKFRDKINQHLGGDVLCFEMEAAGLTVDFPCLVIRGICDYADSQKNKDWQEYAAAVAAACAKELLDHVQQSDIDRERPISDVIVKDKGTKPLDDEILSVLRSVISLYSEIFIIIDALDECQANENCREKFISVLLQLQAQCRSVNILVTSRPIPSIEARFQGNPKCEIRAHEEDVRRYLISQAGESTNALVKEHKDLITAKILATVDGMFLLAQLYFQSVNTKISLKKIKAVLDQISERKGMMADAYEQAYNGAMERIESHNQDSRGLAKQVLSWIICAMRPLTLSELRCALAVEPNQSEFDDENLPDANRMISVCAGLVTVDEDSNIIRLVHYTAQEYFDRHQETLFPDCQTDITNTCVTYLSYEKFRDGPCETEGLFRTRLKDNVLYDYAAQNWGPHASKSSNQSTESVMAFLHDGRKVSASAQALEIFNPMADIPSDWPTLLDGLILTVYFGLEECAARLLTANGRYYDSPAYICRSLTPLQLAATCGRESIAKLLLDSGADKDYRTVMDDVTPLLCAVWNGHSAVAKLLLDYGADVNASYGSTPLSTASEYGYSDLVSLLLDYGANMEAKDIVGQTPLSSAADYGHAQVVKLLLENGADREAKNFYGQTPLNLAVNRSHVETVRLLLEKARTGNVSVVKLLLENGADIETRGGDEQTPLDIAAEIDHAEVVKLLVETSANRETRVR</sequence>
<dbReference type="PANTHER" id="PTHR46082">
    <property type="entry name" value="ATP/GTP-BINDING PROTEIN-RELATED"/>
    <property type="match status" value="1"/>
</dbReference>
<dbReference type="Pfam" id="PF24883">
    <property type="entry name" value="NPHP3_N"/>
    <property type="match status" value="1"/>
</dbReference>
<dbReference type="InterPro" id="IPR056884">
    <property type="entry name" value="NPHP3-like_N"/>
</dbReference>
<dbReference type="Pfam" id="PF00023">
    <property type="entry name" value="Ank"/>
    <property type="match status" value="2"/>
</dbReference>
<dbReference type="PROSITE" id="PS50297">
    <property type="entry name" value="ANK_REP_REGION"/>
    <property type="match status" value="6"/>
</dbReference>
<evidence type="ECO:0000259" key="5">
    <source>
        <dbReference type="Pfam" id="PF22939"/>
    </source>
</evidence>
<dbReference type="Pfam" id="PF01048">
    <property type="entry name" value="PNP_UDP_1"/>
    <property type="match status" value="1"/>
</dbReference>
<dbReference type="Pfam" id="PF13637">
    <property type="entry name" value="Ank_4"/>
    <property type="match status" value="1"/>
</dbReference>
<feature type="repeat" description="ANK" evidence="2">
    <location>
        <begin position="926"/>
        <end position="958"/>
    </location>
</feature>
<dbReference type="PANTHER" id="PTHR46082:SF11">
    <property type="entry name" value="AAA+ ATPASE DOMAIN-CONTAINING PROTEIN-RELATED"/>
    <property type="match status" value="1"/>
</dbReference>
<dbReference type="InterPro" id="IPR054471">
    <property type="entry name" value="GPIID_WHD"/>
</dbReference>
<dbReference type="Pfam" id="PF12796">
    <property type="entry name" value="Ank_2"/>
    <property type="match status" value="1"/>
</dbReference>
<dbReference type="PROSITE" id="PS50088">
    <property type="entry name" value="ANK_REPEAT"/>
    <property type="match status" value="6"/>
</dbReference>
<evidence type="ECO:0000256" key="2">
    <source>
        <dbReference type="PROSITE-ProRule" id="PRU00023"/>
    </source>
</evidence>
<gene>
    <name evidence="7" type="ORF">Dda_8905</name>
</gene>
<dbReference type="InterPro" id="IPR002110">
    <property type="entry name" value="Ankyrin_rpt"/>
</dbReference>
<comment type="caution">
    <text evidence="7">The sequence shown here is derived from an EMBL/GenBank/DDBJ whole genome shotgun (WGS) entry which is preliminary data.</text>
</comment>
<dbReference type="InterPro" id="IPR036770">
    <property type="entry name" value="Ankyrin_rpt-contain_sf"/>
</dbReference>
<organism evidence="7 8">
    <name type="scientific">Drechslerella dactyloides</name>
    <name type="common">Nematode-trapping fungus</name>
    <name type="synonym">Arthrobotrys dactyloides</name>
    <dbReference type="NCBI Taxonomy" id="74499"/>
    <lineage>
        <taxon>Eukaryota</taxon>
        <taxon>Fungi</taxon>
        <taxon>Dikarya</taxon>
        <taxon>Ascomycota</taxon>
        <taxon>Pezizomycotina</taxon>
        <taxon>Orbiliomycetes</taxon>
        <taxon>Orbiliales</taxon>
        <taxon>Orbiliaceae</taxon>
        <taxon>Drechslerella</taxon>
    </lineage>
</organism>
<dbReference type="Pfam" id="PF22939">
    <property type="entry name" value="WHD_GPIID"/>
    <property type="match status" value="1"/>
</dbReference>
<feature type="repeat" description="ANK" evidence="2">
    <location>
        <begin position="747"/>
        <end position="779"/>
    </location>
</feature>
<dbReference type="InterPro" id="IPR000845">
    <property type="entry name" value="Nucleoside_phosphorylase_d"/>
</dbReference>
<dbReference type="AlphaFoldDB" id="A0AAD6NFK0"/>
<keyword evidence="3" id="KW-0472">Membrane</keyword>
<dbReference type="Proteomes" id="UP001221413">
    <property type="component" value="Unassembled WGS sequence"/>
</dbReference>
<dbReference type="GO" id="GO:0003824">
    <property type="term" value="F:catalytic activity"/>
    <property type="evidence" value="ECO:0007669"/>
    <property type="project" value="InterPro"/>
</dbReference>
<evidence type="ECO:0000259" key="4">
    <source>
        <dbReference type="Pfam" id="PF01048"/>
    </source>
</evidence>
<dbReference type="EMBL" id="JAQGDS010000013">
    <property type="protein sequence ID" value="KAJ6256405.1"/>
    <property type="molecule type" value="Genomic_DNA"/>
</dbReference>
<feature type="transmembrane region" description="Helical" evidence="3">
    <location>
        <begin position="203"/>
        <end position="224"/>
    </location>
</feature>
<evidence type="ECO:0000256" key="1">
    <source>
        <dbReference type="ARBA" id="ARBA00022737"/>
    </source>
</evidence>
<evidence type="ECO:0000313" key="8">
    <source>
        <dbReference type="Proteomes" id="UP001221413"/>
    </source>
</evidence>
<accession>A0AAD6NFK0</accession>
<dbReference type="GO" id="GO:0009116">
    <property type="term" value="P:nucleoside metabolic process"/>
    <property type="evidence" value="ECO:0007669"/>
    <property type="project" value="InterPro"/>
</dbReference>
<keyword evidence="2" id="KW-0040">ANK repeat</keyword>
<feature type="repeat" description="ANK" evidence="2">
    <location>
        <begin position="878"/>
        <end position="925"/>
    </location>
</feature>
<feature type="repeat" description="ANK" evidence="2">
    <location>
        <begin position="781"/>
        <end position="813"/>
    </location>
</feature>
<evidence type="ECO:0000259" key="6">
    <source>
        <dbReference type="Pfam" id="PF24883"/>
    </source>
</evidence>
<evidence type="ECO:0000313" key="7">
    <source>
        <dbReference type="EMBL" id="KAJ6256405.1"/>
    </source>
</evidence>
<feature type="domain" description="Nephrocystin 3-like N-terminal" evidence="6">
    <location>
        <begin position="318"/>
        <end position="419"/>
    </location>
</feature>
<evidence type="ECO:0000256" key="3">
    <source>
        <dbReference type="SAM" id="Phobius"/>
    </source>
</evidence>
<protein>
    <recommendedName>
        <fullName evidence="9">Nucleoside phosphorylase domain-containing protein</fullName>
    </recommendedName>
</protein>
<dbReference type="Gene3D" id="1.25.40.20">
    <property type="entry name" value="Ankyrin repeat-containing domain"/>
    <property type="match status" value="3"/>
</dbReference>
<keyword evidence="1" id="KW-0677">Repeat</keyword>
<feature type="domain" description="GPI inositol-deacylase winged helix" evidence="5">
    <location>
        <begin position="532"/>
        <end position="608"/>
    </location>
</feature>
<name>A0AAD6NFK0_DREDA</name>
<dbReference type="SUPFAM" id="SSF48403">
    <property type="entry name" value="Ankyrin repeat"/>
    <property type="match status" value="1"/>
</dbReference>
<feature type="repeat" description="ANK" evidence="2">
    <location>
        <begin position="845"/>
        <end position="877"/>
    </location>
</feature>
<feature type="repeat" description="ANK" evidence="2">
    <location>
        <begin position="812"/>
        <end position="844"/>
    </location>
</feature>